<dbReference type="AlphaFoldDB" id="A0A3E1PA65"/>
<dbReference type="InterPro" id="IPR012944">
    <property type="entry name" value="SusD_RagB_dom"/>
</dbReference>
<keyword evidence="9" id="KW-1185">Reference proteome</keyword>
<dbReference type="EMBL" id="QTJV01000001">
    <property type="protein sequence ID" value="RFM37073.1"/>
    <property type="molecule type" value="Genomic_DNA"/>
</dbReference>
<comment type="similarity">
    <text evidence="2">Belongs to the SusD family.</text>
</comment>
<keyword evidence="5" id="KW-0998">Cell outer membrane</keyword>
<organism evidence="8 9">
    <name type="scientific">Chitinophaga silvisoli</name>
    <dbReference type="NCBI Taxonomy" id="2291814"/>
    <lineage>
        <taxon>Bacteria</taxon>
        <taxon>Pseudomonadati</taxon>
        <taxon>Bacteroidota</taxon>
        <taxon>Chitinophagia</taxon>
        <taxon>Chitinophagales</taxon>
        <taxon>Chitinophagaceae</taxon>
        <taxon>Chitinophaga</taxon>
    </lineage>
</organism>
<dbReference type="InterPro" id="IPR033985">
    <property type="entry name" value="SusD-like_N"/>
</dbReference>
<evidence type="ECO:0000256" key="1">
    <source>
        <dbReference type="ARBA" id="ARBA00004442"/>
    </source>
</evidence>
<dbReference type="Pfam" id="PF07980">
    <property type="entry name" value="SusD_RagB"/>
    <property type="match status" value="1"/>
</dbReference>
<dbReference type="SUPFAM" id="SSF48452">
    <property type="entry name" value="TPR-like"/>
    <property type="match status" value="1"/>
</dbReference>
<comment type="subcellular location">
    <subcellularLocation>
        <location evidence="1">Cell outer membrane</location>
    </subcellularLocation>
</comment>
<dbReference type="Gene3D" id="1.25.40.390">
    <property type="match status" value="1"/>
</dbReference>
<dbReference type="OrthoDB" id="9783641at2"/>
<accession>A0A3E1PA65</accession>
<keyword evidence="4" id="KW-0472">Membrane</keyword>
<evidence type="ECO:0000256" key="2">
    <source>
        <dbReference type="ARBA" id="ARBA00006275"/>
    </source>
</evidence>
<evidence type="ECO:0000313" key="8">
    <source>
        <dbReference type="EMBL" id="RFM37073.1"/>
    </source>
</evidence>
<proteinExistence type="inferred from homology"/>
<name>A0A3E1PA65_9BACT</name>
<feature type="domain" description="RagB/SusD" evidence="6">
    <location>
        <begin position="315"/>
        <end position="535"/>
    </location>
</feature>
<dbReference type="RefSeq" id="WP_116852393.1">
    <property type="nucleotide sequence ID" value="NZ_QTJV01000001.1"/>
</dbReference>
<dbReference type="Proteomes" id="UP000261174">
    <property type="component" value="Unassembled WGS sequence"/>
</dbReference>
<sequence length="535" mass="60904">MRWITYLLLSACLLTACSKQLEEKAYSTTTSENYQYTEKDFYSVIGKAYANLRTLWGEQDYYMLQEASTDEIVMPANASGWDDGGIYKKLHLHNWNADQSHINNTWNKLYAGVINTNRIIYQLQDSIAPVPAEVGAEAAIAEMRVARALYYWLIMDNFGDAPLVTDWAETSLPSRHPRKEIYEFLVTELTESIPLLSEEKGKLYYGRFNKWAAKALLANIYLNAKVYVGEDHWMDCLAQCNDIINSGKYTLEANSKDIFKTENENSPEIIFSIPFDENLGTNFYVHMYSWHAALKAKYEMQTTPYGAGCSKAVPQFIDTYDSNDSRLSGSWLMGPQYASDGVTALMGSYELSGQPLIFTKELPDGLYTGEAEGYRMNKFEVKLNAKRDLDNDFPFFRYAQVLLMKAECLLRTGDGDAAAALVTQVRTRAFISNPSLATVTAERLNGNTKYQWGYVEKYTIVDQGDVSTLQYGGMYDELGWEFAWEGCRRRDMIRFGTYTTRSWLSHKPNGAYRIVFPIPQSVINGNPNISQNPDY</sequence>
<reference evidence="8 9" key="1">
    <citation type="submission" date="2018-08" db="EMBL/GenBank/DDBJ databases">
        <title>Chitinophaga sp. K20C18050901, a novel bacterium isolated from forest soil.</title>
        <authorList>
            <person name="Wang C."/>
        </authorList>
    </citation>
    <scope>NUCLEOTIDE SEQUENCE [LARGE SCALE GENOMIC DNA]</scope>
    <source>
        <strain evidence="8 9">K20C18050901</strain>
    </source>
</reference>
<dbReference type="PROSITE" id="PS51257">
    <property type="entry name" value="PROKAR_LIPOPROTEIN"/>
    <property type="match status" value="1"/>
</dbReference>
<evidence type="ECO:0000256" key="4">
    <source>
        <dbReference type="ARBA" id="ARBA00023136"/>
    </source>
</evidence>
<gene>
    <name evidence="8" type="ORF">DXN04_01505</name>
</gene>
<dbReference type="GO" id="GO:0009279">
    <property type="term" value="C:cell outer membrane"/>
    <property type="evidence" value="ECO:0007669"/>
    <property type="project" value="UniProtKB-SubCell"/>
</dbReference>
<evidence type="ECO:0000259" key="6">
    <source>
        <dbReference type="Pfam" id="PF07980"/>
    </source>
</evidence>
<feature type="domain" description="SusD-like N-terminal" evidence="7">
    <location>
        <begin position="32"/>
        <end position="222"/>
    </location>
</feature>
<evidence type="ECO:0000256" key="3">
    <source>
        <dbReference type="ARBA" id="ARBA00022729"/>
    </source>
</evidence>
<protein>
    <submittedName>
        <fullName evidence="8">RagB/SusD family nutrient uptake outer membrane protein</fullName>
    </submittedName>
</protein>
<evidence type="ECO:0000259" key="7">
    <source>
        <dbReference type="Pfam" id="PF14322"/>
    </source>
</evidence>
<dbReference type="Pfam" id="PF14322">
    <property type="entry name" value="SusD-like_3"/>
    <property type="match status" value="1"/>
</dbReference>
<evidence type="ECO:0000313" key="9">
    <source>
        <dbReference type="Proteomes" id="UP000261174"/>
    </source>
</evidence>
<comment type="caution">
    <text evidence="8">The sequence shown here is derived from an EMBL/GenBank/DDBJ whole genome shotgun (WGS) entry which is preliminary data.</text>
</comment>
<keyword evidence="3" id="KW-0732">Signal</keyword>
<evidence type="ECO:0000256" key="5">
    <source>
        <dbReference type="ARBA" id="ARBA00023237"/>
    </source>
</evidence>
<dbReference type="InterPro" id="IPR011990">
    <property type="entry name" value="TPR-like_helical_dom_sf"/>
</dbReference>